<dbReference type="GO" id="GO:0005737">
    <property type="term" value="C:cytoplasm"/>
    <property type="evidence" value="ECO:0007669"/>
    <property type="project" value="TreeGrafter"/>
</dbReference>
<dbReference type="PANTHER" id="PTHR12170">
    <property type="entry name" value="MACROPHAGE ERYTHROBLAST ATTACHER-RELATED"/>
    <property type="match status" value="1"/>
</dbReference>
<dbReference type="SMART" id="SM00757">
    <property type="entry name" value="CRA"/>
    <property type="match status" value="1"/>
</dbReference>
<feature type="non-terminal residue" evidence="6">
    <location>
        <position position="1"/>
    </location>
</feature>
<dbReference type="EMBL" id="BLKM01011808">
    <property type="protein sequence ID" value="GFG34453.1"/>
    <property type="molecule type" value="Genomic_DNA"/>
</dbReference>
<accession>A0A6L2PPD2</accession>
<keyword evidence="3" id="KW-0265">Erythrocyte maturation</keyword>
<dbReference type="PROSITE" id="PS50896">
    <property type="entry name" value="LISH"/>
    <property type="match status" value="1"/>
</dbReference>
<dbReference type="GO" id="GO:0004842">
    <property type="term" value="F:ubiquitin-protein transferase activity"/>
    <property type="evidence" value="ECO:0007669"/>
    <property type="project" value="InterPro"/>
</dbReference>
<dbReference type="InterPro" id="IPR024964">
    <property type="entry name" value="CTLH/CRA"/>
</dbReference>
<dbReference type="InterPro" id="IPR006594">
    <property type="entry name" value="LisH"/>
</dbReference>
<dbReference type="GO" id="GO:0043161">
    <property type="term" value="P:proteasome-mediated ubiquitin-dependent protein catabolic process"/>
    <property type="evidence" value="ECO:0007669"/>
    <property type="project" value="InterPro"/>
</dbReference>
<dbReference type="InterPro" id="IPR013144">
    <property type="entry name" value="CRA_dom"/>
</dbReference>
<evidence type="ECO:0000313" key="6">
    <source>
        <dbReference type="EMBL" id="GFG34453.1"/>
    </source>
</evidence>
<feature type="domain" description="CTLH" evidence="5">
    <location>
        <begin position="94"/>
        <end position="151"/>
    </location>
</feature>
<organism evidence="6 7">
    <name type="scientific">Coptotermes formosanus</name>
    <name type="common">Formosan subterranean termite</name>
    <dbReference type="NCBI Taxonomy" id="36987"/>
    <lineage>
        <taxon>Eukaryota</taxon>
        <taxon>Metazoa</taxon>
        <taxon>Ecdysozoa</taxon>
        <taxon>Arthropoda</taxon>
        <taxon>Hexapoda</taxon>
        <taxon>Insecta</taxon>
        <taxon>Pterygota</taxon>
        <taxon>Neoptera</taxon>
        <taxon>Polyneoptera</taxon>
        <taxon>Dictyoptera</taxon>
        <taxon>Blattodea</taxon>
        <taxon>Blattoidea</taxon>
        <taxon>Termitoidae</taxon>
        <taxon>Rhinotermitidae</taxon>
        <taxon>Coptotermes</taxon>
    </lineage>
</organism>
<sequence length="253" mass="29668">LVLSLTCSDFKADESISEELEAAYVCKRRLEHLREHAGSNVPAGSGSNTGTVNLWRKRRLDRMLVEYFLRRGYYGAATRLAHRSDLRDLTNIDVFLISREVEQSLAQHETSKCLEWCYDNRSKLRKLKSTMEFNLRIQEFVELVKADKRMDAVRHARKYFTIFEDEQLQDVQHCMALLAFPATTELSPYKELLDGSRWERLIEQFRQDNYRLFQLASQSVFTVALQAGLSALKTPYPLQIQRESLKYYFKLHL</sequence>
<name>A0A6L2PPD2_COPFO</name>
<dbReference type="InParanoid" id="A0A6L2PPD2"/>
<proteinExistence type="predicted"/>
<dbReference type="Pfam" id="PF10607">
    <property type="entry name" value="CTLH"/>
    <property type="match status" value="1"/>
</dbReference>
<dbReference type="InterPro" id="IPR045098">
    <property type="entry name" value="Fyv10_fam"/>
</dbReference>
<dbReference type="PROSITE" id="PS50897">
    <property type="entry name" value="CTLH"/>
    <property type="match status" value="1"/>
</dbReference>
<evidence type="ECO:0000259" key="5">
    <source>
        <dbReference type="PROSITE" id="PS50897"/>
    </source>
</evidence>
<dbReference type="GO" id="GO:0043249">
    <property type="term" value="P:erythrocyte maturation"/>
    <property type="evidence" value="ECO:0007669"/>
    <property type="project" value="UniProtKB-KW"/>
</dbReference>
<evidence type="ECO:0000256" key="2">
    <source>
        <dbReference type="ARBA" id="ARBA00014384"/>
    </source>
</evidence>
<gene>
    <name evidence="6" type="ORF">Cfor_06413</name>
</gene>
<reference evidence="7" key="1">
    <citation type="submission" date="2020-01" db="EMBL/GenBank/DDBJ databases">
        <title>Draft genome sequence of the Termite Coptotermes fromosanus.</title>
        <authorList>
            <person name="Itakura S."/>
            <person name="Yosikawa Y."/>
            <person name="Umezawa K."/>
        </authorList>
    </citation>
    <scope>NUCLEOTIDE SEQUENCE [LARGE SCALE GENOMIC DNA]</scope>
</reference>
<evidence type="ECO:0000256" key="4">
    <source>
        <dbReference type="ARBA" id="ARBA00029678"/>
    </source>
</evidence>
<dbReference type="Proteomes" id="UP000502823">
    <property type="component" value="Unassembled WGS sequence"/>
</dbReference>
<comment type="subcellular location">
    <subcellularLocation>
        <location evidence="1">Nucleus matrix</location>
    </subcellularLocation>
</comment>
<dbReference type="FunCoup" id="A0A6L2PPD2">
    <property type="interactions" value="1222"/>
</dbReference>
<evidence type="ECO:0000313" key="7">
    <source>
        <dbReference type="Proteomes" id="UP000502823"/>
    </source>
</evidence>
<evidence type="ECO:0000256" key="3">
    <source>
        <dbReference type="ARBA" id="ARBA00023057"/>
    </source>
</evidence>
<dbReference type="InterPro" id="IPR006595">
    <property type="entry name" value="CTLH_C"/>
</dbReference>
<evidence type="ECO:0000256" key="1">
    <source>
        <dbReference type="ARBA" id="ARBA00004109"/>
    </source>
</evidence>
<protein>
    <recommendedName>
        <fullName evidence="2">E3 ubiquitin-protein transferase MAEA</fullName>
    </recommendedName>
    <alternativeName>
        <fullName evidence="4">Macrophage erythroblast attacher</fullName>
    </alternativeName>
</protein>
<dbReference type="SMART" id="SM00668">
    <property type="entry name" value="CTLH"/>
    <property type="match status" value="1"/>
</dbReference>
<keyword evidence="7" id="KW-1185">Reference proteome</keyword>
<dbReference type="GO" id="GO:0016363">
    <property type="term" value="C:nuclear matrix"/>
    <property type="evidence" value="ECO:0007669"/>
    <property type="project" value="UniProtKB-SubCell"/>
</dbReference>
<comment type="caution">
    <text evidence="6">The sequence shown here is derived from an EMBL/GenBank/DDBJ whole genome shotgun (WGS) entry which is preliminary data.</text>
</comment>
<dbReference type="OrthoDB" id="1933455at2759"/>
<dbReference type="GO" id="GO:0034657">
    <property type="term" value="C:GID complex"/>
    <property type="evidence" value="ECO:0007669"/>
    <property type="project" value="TreeGrafter"/>
</dbReference>
<dbReference type="AlphaFoldDB" id="A0A6L2PPD2"/>
<dbReference type="PANTHER" id="PTHR12170:SF2">
    <property type="entry name" value="E3 UBIQUITIN-PROTEIN TRANSFERASE MAEA"/>
    <property type="match status" value="1"/>
</dbReference>